<evidence type="ECO:0000313" key="4">
    <source>
        <dbReference type="Proteomes" id="UP000252015"/>
    </source>
</evidence>
<accession>A0A375YY71</accession>
<reference evidence="3 4" key="1">
    <citation type="submission" date="2018-05" db="EMBL/GenBank/DDBJ databases">
        <authorList>
            <consortium name="IHU Genomes"/>
        </authorList>
    </citation>
    <scope>NUCLEOTIDE SEQUENCE [LARGE SCALE GENOMIC DNA]</scope>
    <source>
        <strain evidence="3 4">P7336</strain>
    </source>
</reference>
<dbReference type="InterPro" id="IPR003870">
    <property type="entry name" value="DUF222"/>
</dbReference>
<evidence type="ECO:0000256" key="1">
    <source>
        <dbReference type="SAM" id="MobiDB-lite"/>
    </source>
</evidence>
<keyword evidence="4" id="KW-1185">Reference proteome</keyword>
<name>A0A375YY71_MYCSH</name>
<sequence length="508" mass="55256">MFEQPTGTASSPEAIARLEEMFERRHPSVTAESAVLVDRICSATRFENRAAAAQLAAIGELFSYRLSRCAETEDWAIDTEAAVAAEVAAALRISHALASSRLRYARAMRERLPKIGEVFAAGDIDYRTFQTMVYRTDLITDAQVLAAVDAALAVNVVRWPSMTQGRLGGQIDKIVARADADAVRRRNEHQVGRQIWFGPSEEGGTSEFGGSLFTVDAHALDQAVDALAATVCEHDPRTRDQRRADALGALAARADRLGCRCGRPDCAAGRRPAAGPAVIYVIAEPAALDGRTGASASEVGADGLIPPELVAELARSAKLTPLMHPGDAPPEPGYTPSKALAEFVRCRDLTCRWVGCDVPAWQCDIDHTVPFVAGGPTHASNLKCYCRTHHLVKTFWGWRDQQLPDGTVILTSPSGHTYVTTPGSALLFPSLCHSTGAISAIEADPPHDYCDQRTAMMPKRRRTRAQHRAQRIATERRANRTTRIARQAQHRSYFDLPPPGPDDEPPPF</sequence>
<dbReference type="Pfam" id="PF02720">
    <property type="entry name" value="DUF222"/>
    <property type="match status" value="1"/>
</dbReference>
<dbReference type="InterPro" id="IPR003615">
    <property type="entry name" value="HNH_nuc"/>
</dbReference>
<dbReference type="AlphaFoldDB" id="A0A375YY71"/>
<dbReference type="CDD" id="cd00085">
    <property type="entry name" value="HNHc"/>
    <property type="match status" value="1"/>
</dbReference>
<dbReference type="Proteomes" id="UP000252015">
    <property type="component" value="Unassembled WGS sequence"/>
</dbReference>
<evidence type="ECO:0000313" key="3">
    <source>
        <dbReference type="EMBL" id="SRX93695.1"/>
    </source>
</evidence>
<feature type="domain" description="DUF222" evidence="2">
    <location>
        <begin position="43"/>
        <end position="348"/>
    </location>
</feature>
<dbReference type="EMBL" id="UEGW01000001">
    <property type="protein sequence ID" value="SRX93695.1"/>
    <property type="molecule type" value="Genomic_DNA"/>
</dbReference>
<organism evidence="3 4">
    <name type="scientific">Mycobacterium shimoidei</name>
    <dbReference type="NCBI Taxonomy" id="29313"/>
    <lineage>
        <taxon>Bacteria</taxon>
        <taxon>Bacillati</taxon>
        <taxon>Actinomycetota</taxon>
        <taxon>Actinomycetes</taxon>
        <taxon>Mycobacteriales</taxon>
        <taxon>Mycobacteriaceae</taxon>
        <taxon>Mycobacterium</taxon>
    </lineage>
</organism>
<evidence type="ECO:0000259" key="2">
    <source>
        <dbReference type="Pfam" id="PF02720"/>
    </source>
</evidence>
<feature type="region of interest" description="Disordered" evidence="1">
    <location>
        <begin position="482"/>
        <end position="508"/>
    </location>
</feature>
<protein>
    <recommendedName>
        <fullName evidence="2">DUF222 domain-containing protein</fullName>
    </recommendedName>
</protein>
<gene>
    <name evidence="3" type="ORF">MSP7336_01938</name>
</gene>
<proteinExistence type="predicted"/>
<dbReference type="RefSeq" id="WP_113963599.1">
    <property type="nucleotide sequence ID" value="NZ_UEGW01000001.1"/>
</dbReference>
<dbReference type="Gene3D" id="1.10.30.50">
    <property type="match status" value="1"/>
</dbReference>